<reference evidence="10" key="1">
    <citation type="submission" date="2023-03" db="EMBL/GenBank/DDBJ databases">
        <authorList>
            <person name="Steffen K."/>
            <person name="Cardenas P."/>
        </authorList>
    </citation>
    <scope>NUCLEOTIDE SEQUENCE</scope>
</reference>
<dbReference type="PROSITE" id="PS00678">
    <property type="entry name" value="WD_REPEATS_1"/>
    <property type="match status" value="1"/>
</dbReference>
<feature type="domain" description="CTLH" evidence="9">
    <location>
        <begin position="89"/>
        <end position="141"/>
    </location>
</feature>
<evidence type="ECO:0000256" key="8">
    <source>
        <dbReference type="SAM" id="MobiDB-lite"/>
    </source>
</evidence>
<dbReference type="PANTHER" id="PTHR22838">
    <property type="entry name" value="WD REPEAT PROTEIN 26-RELATED"/>
    <property type="match status" value="1"/>
</dbReference>
<dbReference type="InterPro" id="IPR051350">
    <property type="entry name" value="WD_repeat-ST_regulator"/>
</dbReference>
<keyword evidence="6" id="KW-0496">Mitochondrion</keyword>
<dbReference type="Pfam" id="PF00400">
    <property type="entry name" value="WD40"/>
    <property type="match status" value="4"/>
</dbReference>
<dbReference type="InterPro" id="IPR006595">
    <property type="entry name" value="CTLH_C"/>
</dbReference>
<dbReference type="GO" id="GO:0034657">
    <property type="term" value="C:GID complex"/>
    <property type="evidence" value="ECO:0007669"/>
    <property type="project" value="TreeGrafter"/>
</dbReference>
<dbReference type="InterPro" id="IPR001680">
    <property type="entry name" value="WD40_rpt"/>
</dbReference>
<dbReference type="SMART" id="SM00320">
    <property type="entry name" value="WD40"/>
    <property type="match status" value="5"/>
</dbReference>
<evidence type="ECO:0000256" key="3">
    <source>
        <dbReference type="ARBA" id="ARBA00022490"/>
    </source>
</evidence>
<evidence type="ECO:0000256" key="6">
    <source>
        <dbReference type="ARBA" id="ARBA00023128"/>
    </source>
</evidence>
<dbReference type="GO" id="GO:0005739">
    <property type="term" value="C:mitochondrion"/>
    <property type="evidence" value="ECO:0007669"/>
    <property type="project" value="UniProtKB-SubCell"/>
</dbReference>
<evidence type="ECO:0000313" key="11">
    <source>
        <dbReference type="Proteomes" id="UP001174909"/>
    </source>
</evidence>
<dbReference type="PROSITE" id="PS50896">
    <property type="entry name" value="LISH"/>
    <property type="match status" value="1"/>
</dbReference>
<organism evidence="10 11">
    <name type="scientific">Geodia barretti</name>
    <name type="common">Barrett's horny sponge</name>
    <dbReference type="NCBI Taxonomy" id="519541"/>
    <lineage>
        <taxon>Eukaryota</taxon>
        <taxon>Metazoa</taxon>
        <taxon>Porifera</taxon>
        <taxon>Demospongiae</taxon>
        <taxon>Heteroscleromorpha</taxon>
        <taxon>Tetractinellida</taxon>
        <taxon>Astrophorina</taxon>
        <taxon>Geodiidae</taxon>
        <taxon>Geodia</taxon>
    </lineage>
</organism>
<dbReference type="InterPro" id="IPR006594">
    <property type="entry name" value="LisH"/>
</dbReference>
<feature type="region of interest" description="Disordered" evidence="8">
    <location>
        <begin position="585"/>
        <end position="618"/>
    </location>
</feature>
<dbReference type="Pfam" id="PF17814">
    <property type="entry name" value="LisH_TPL"/>
    <property type="match status" value="1"/>
</dbReference>
<evidence type="ECO:0000313" key="10">
    <source>
        <dbReference type="EMBL" id="CAI8004849.1"/>
    </source>
</evidence>
<dbReference type="InterPro" id="IPR019775">
    <property type="entry name" value="WD40_repeat_CS"/>
</dbReference>
<keyword evidence="5" id="KW-0677">Repeat</keyword>
<evidence type="ECO:0000256" key="5">
    <source>
        <dbReference type="ARBA" id="ARBA00022737"/>
    </source>
</evidence>
<keyword evidence="4 7" id="KW-0853">WD repeat</keyword>
<evidence type="ECO:0000256" key="1">
    <source>
        <dbReference type="ARBA" id="ARBA00004173"/>
    </source>
</evidence>
<name>A0AA35R5B3_GEOBA</name>
<gene>
    <name evidence="10" type="ORF">GBAR_LOCUS4017</name>
</gene>
<dbReference type="PROSITE" id="PS50294">
    <property type="entry name" value="WD_REPEATS_REGION"/>
    <property type="match status" value="2"/>
</dbReference>
<keyword evidence="3" id="KW-0963">Cytoplasm</keyword>
<dbReference type="InterPro" id="IPR036322">
    <property type="entry name" value="WD40_repeat_dom_sf"/>
</dbReference>
<dbReference type="Proteomes" id="UP001174909">
    <property type="component" value="Unassembled WGS sequence"/>
</dbReference>
<evidence type="ECO:0000259" key="9">
    <source>
        <dbReference type="PROSITE" id="PS50897"/>
    </source>
</evidence>
<feature type="compositionally biased region" description="Low complexity" evidence="8">
    <location>
        <begin position="667"/>
        <end position="676"/>
    </location>
</feature>
<dbReference type="PROSITE" id="PS50082">
    <property type="entry name" value="WD_REPEATS_2"/>
    <property type="match status" value="2"/>
</dbReference>
<proteinExistence type="predicted"/>
<keyword evidence="11" id="KW-1185">Reference proteome</keyword>
<dbReference type="InterPro" id="IPR015943">
    <property type="entry name" value="WD40/YVTN_repeat-like_dom_sf"/>
</dbReference>
<feature type="region of interest" description="Disordered" evidence="8">
    <location>
        <begin position="659"/>
        <end position="703"/>
    </location>
</feature>
<comment type="caution">
    <text evidence="10">The sequence shown here is derived from an EMBL/GenBank/DDBJ whole genome shotgun (WGS) entry which is preliminary data.</text>
</comment>
<feature type="repeat" description="WD" evidence="7">
    <location>
        <begin position="266"/>
        <end position="300"/>
    </location>
</feature>
<dbReference type="AlphaFoldDB" id="A0AA35R5B3"/>
<feature type="repeat" description="WD" evidence="7">
    <location>
        <begin position="542"/>
        <end position="574"/>
    </location>
</feature>
<dbReference type="InterPro" id="IPR054532">
    <property type="entry name" value="TPL_SMU1_LisH-like"/>
</dbReference>
<dbReference type="PROSITE" id="PS50897">
    <property type="entry name" value="CTLH"/>
    <property type="match status" value="1"/>
</dbReference>
<accession>A0AA35R5B3</accession>
<dbReference type="InterPro" id="IPR020472">
    <property type="entry name" value="WD40_PAC1"/>
</dbReference>
<feature type="region of interest" description="Disordered" evidence="8">
    <location>
        <begin position="1"/>
        <end position="20"/>
    </location>
</feature>
<dbReference type="Gene3D" id="2.130.10.10">
    <property type="entry name" value="YVTN repeat-like/Quinoprotein amine dehydrogenase"/>
    <property type="match status" value="2"/>
</dbReference>
<evidence type="ECO:0000256" key="2">
    <source>
        <dbReference type="ARBA" id="ARBA00004496"/>
    </source>
</evidence>
<comment type="subcellular location">
    <subcellularLocation>
        <location evidence="2">Cytoplasm</location>
    </subcellularLocation>
    <subcellularLocation>
        <location evidence="1">Mitochondrion</location>
    </subcellularLocation>
</comment>
<dbReference type="PRINTS" id="PR00320">
    <property type="entry name" value="GPROTEINBRPT"/>
</dbReference>
<dbReference type="SUPFAM" id="SSF50978">
    <property type="entry name" value="WD40 repeat-like"/>
    <property type="match status" value="1"/>
</dbReference>
<evidence type="ECO:0000256" key="7">
    <source>
        <dbReference type="PROSITE-ProRule" id="PRU00221"/>
    </source>
</evidence>
<dbReference type="SMART" id="SM00667">
    <property type="entry name" value="LisH"/>
    <property type="match status" value="1"/>
</dbReference>
<dbReference type="GO" id="GO:0043161">
    <property type="term" value="P:proteasome-mediated ubiquitin-dependent protein catabolic process"/>
    <property type="evidence" value="ECO:0007669"/>
    <property type="project" value="TreeGrafter"/>
</dbReference>
<dbReference type="EMBL" id="CASHTH010000571">
    <property type="protein sequence ID" value="CAI8004849.1"/>
    <property type="molecule type" value="Genomic_DNA"/>
</dbReference>
<feature type="compositionally biased region" description="Polar residues" evidence="8">
    <location>
        <begin position="1"/>
        <end position="18"/>
    </location>
</feature>
<sequence length="703" mass="76173">MQTAGNGSVIENGSTSNGVAPLANGCGGEVGEEGKFKTHYKLGQALSETDSDIIRLIGQHLREMGLHSTLRQLVQESGCSMEHPKAAVFRAHVLAGEWKEASQAVDDLAPMLPQSSSVKHMQYLLLREKYLELLEGGQEMAALHCLRHELVPLPLHHADKDIQTLTSYMMYSDKTELRSAANWQGVKAGSRESLMEQLQGFLPPSVMLPAHRLPHLLSQAVDLQVSRCPYHFEPHPPSFSSQIRYSLLTDHLCPRSEFPSETVHILTAHSDEVWFLVFSHDGSRLASGAKDGEIILWDMKGESPKVQHKMRGQTDGIAHLAWSPDDSLLLSCGREDCPGAIVFNTQSGEVKCRVQNSAEDSLTCGAWSPDGQHFYVGGTRGQFLECVSSLPPPSLSSLSLPLYVLQALDGSVSSSWEGIRVNALAAHSSPRSVYAADTHCRIRRYNFQDMSYDNLIEEDHSIMSFTVSRSGRNALLNVANQGVHVWDLNDRCLVRRCHGVTQGHYTIHSCYGGLNDSFIASGSEDGNVYVWRSGKEKPALVLRGHSRTVNCVAWNPVYPTTLASASDDGTVRVWGKEKAALRQRQLAAASEPTGITGNGDVSESTSERRGELGGGGVGGLATSASSLASEQLDESLSAASLAEVGSDWQLAVDSLTSSMDSSVGVQPLSLPSLSSRPLPPPSDQLPADEEDEDQVTGSISTEV</sequence>
<evidence type="ECO:0000256" key="4">
    <source>
        <dbReference type="ARBA" id="ARBA00022574"/>
    </source>
</evidence>
<protein>
    <submittedName>
        <fullName evidence="10">WD repeat-containing protein 26</fullName>
    </submittedName>
</protein>
<dbReference type="PANTHER" id="PTHR22838:SF0">
    <property type="entry name" value="WD REPEAT-CONTAINING PROTEIN 26"/>
    <property type="match status" value="1"/>
</dbReference>